<evidence type="ECO:0000256" key="3">
    <source>
        <dbReference type="ARBA" id="ARBA00014701"/>
    </source>
</evidence>
<evidence type="ECO:0000256" key="7">
    <source>
        <dbReference type="ARBA" id="ARBA00022840"/>
    </source>
</evidence>
<evidence type="ECO:0000256" key="5">
    <source>
        <dbReference type="ARBA" id="ARBA00022741"/>
    </source>
</evidence>
<evidence type="ECO:0000256" key="6">
    <source>
        <dbReference type="ARBA" id="ARBA00022777"/>
    </source>
</evidence>
<dbReference type="Proteomes" id="UP000250796">
    <property type="component" value="Chromosome MESINF"/>
</dbReference>
<evidence type="ECO:0000256" key="4">
    <source>
        <dbReference type="ARBA" id="ARBA00022679"/>
    </source>
</evidence>
<dbReference type="RefSeq" id="WP_169698210.1">
    <property type="nucleotide sequence ID" value="NZ_LS974202.1"/>
</dbReference>
<dbReference type="Gene3D" id="3.30.420.40">
    <property type="match status" value="2"/>
</dbReference>
<dbReference type="NCBIfam" id="TIGR00744">
    <property type="entry name" value="ROK_glcA_fam"/>
    <property type="match status" value="1"/>
</dbReference>
<keyword evidence="10" id="KW-1185">Reference proteome</keyword>
<dbReference type="PROSITE" id="PS01125">
    <property type="entry name" value="ROK"/>
    <property type="match status" value="1"/>
</dbReference>
<dbReference type="GO" id="GO:0006096">
    <property type="term" value="P:glycolytic process"/>
    <property type="evidence" value="ECO:0007669"/>
    <property type="project" value="InterPro"/>
</dbReference>
<dbReference type="KEGG" id="minf:MESINF_0320"/>
<sequence length="316" mass="33099">MSNLVIGVDLGGTETKIGIVEENGRILSKSIIPTKVFEGRIAVVTRIAEAIKQLIMETGSSVGEIIGIGVGSPGSIDHETGTVLFSPNLPDWSGFELTVILEKLTGIRTFVENDANAFVLGEWAFGAFKGCKHMIGLTLGTGVGGGVITHGTLMTGKNGYGGELGHTIVQIGGPLCGCGSHGCLEALASATAVVNMAREYSKRFSKSLIYQAPQLTARVVFDCAKAGDLAASMIVERVTDALAAAIGNFVHIFNPEHIVIGGGMSRAGSILIDGIRKKLPRFVMPSFSDTFQVNLSELVENAGITGAASIVFYRLS</sequence>
<evidence type="ECO:0000256" key="8">
    <source>
        <dbReference type="ARBA" id="ARBA00032386"/>
    </source>
</evidence>
<dbReference type="GO" id="GO:0005737">
    <property type="term" value="C:cytoplasm"/>
    <property type="evidence" value="ECO:0007669"/>
    <property type="project" value="InterPro"/>
</dbReference>
<keyword evidence="4" id="KW-0808">Transferase</keyword>
<evidence type="ECO:0000256" key="1">
    <source>
        <dbReference type="ARBA" id="ARBA00006479"/>
    </source>
</evidence>
<dbReference type="PANTHER" id="PTHR18964">
    <property type="entry name" value="ROK (REPRESSOR, ORF, KINASE) FAMILY"/>
    <property type="match status" value="1"/>
</dbReference>
<name>A0A7Z7LDB2_9BACT</name>
<dbReference type="GO" id="GO:0005524">
    <property type="term" value="F:ATP binding"/>
    <property type="evidence" value="ECO:0007669"/>
    <property type="project" value="UniProtKB-KW"/>
</dbReference>
<evidence type="ECO:0000313" key="10">
    <source>
        <dbReference type="Proteomes" id="UP000250796"/>
    </source>
</evidence>
<dbReference type="InterPro" id="IPR000600">
    <property type="entry name" value="ROK"/>
</dbReference>
<dbReference type="PANTHER" id="PTHR18964:SF149">
    <property type="entry name" value="BIFUNCTIONAL UDP-N-ACETYLGLUCOSAMINE 2-EPIMERASE_N-ACETYLMANNOSAMINE KINASE"/>
    <property type="match status" value="1"/>
</dbReference>
<protein>
    <recommendedName>
        <fullName evidence="3">Glucokinase</fullName>
        <ecNumber evidence="2">2.7.1.2</ecNumber>
    </recommendedName>
    <alternativeName>
        <fullName evidence="8">Glucose kinase</fullName>
    </alternativeName>
</protein>
<dbReference type="AlphaFoldDB" id="A0A7Z7LDB2"/>
<gene>
    <name evidence="9" type="ORF">MESINF_0320</name>
</gene>
<dbReference type="InterPro" id="IPR049874">
    <property type="entry name" value="ROK_cs"/>
</dbReference>
<organism evidence="9 10">
    <name type="scientific">Mesotoga infera</name>
    <dbReference type="NCBI Taxonomy" id="1236046"/>
    <lineage>
        <taxon>Bacteria</taxon>
        <taxon>Thermotogati</taxon>
        <taxon>Thermotogota</taxon>
        <taxon>Thermotogae</taxon>
        <taxon>Kosmotogales</taxon>
        <taxon>Kosmotogaceae</taxon>
        <taxon>Mesotoga</taxon>
    </lineage>
</organism>
<dbReference type="EC" id="2.7.1.2" evidence="2"/>
<dbReference type="SUPFAM" id="SSF53067">
    <property type="entry name" value="Actin-like ATPase domain"/>
    <property type="match status" value="1"/>
</dbReference>
<dbReference type="GO" id="GO:0004340">
    <property type="term" value="F:glucokinase activity"/>
    <property type="evidence" value="ECO:0007669"/>
    <property type="project" value="UniProtKB-EC"/>
</dbReference>
<keyword evidence="7" id="KW-0067">ATP-binding</keyword>
<accession>A0A7Z7LDB2</accession>
<reference evidence="9 10" key="1">
    <citation type="submission" date="2017-01" db="EMBL/GenBank/DDBJ databases">
        <authorList>
            <person name="Erauso G."/>
        </authorList>
    </citation>
    <scope>NUCLEOTIDE SEQUENCE [LARGE SCALE GENOMIC DNA]</scope>
    <source>
        <strain evidence="9">MESINF1</strain>
    </source>
</reference>
<evidence type="ECO:0000313" key="9">
    <source>
        <dbReference type="EMBL" id="SSC11769.1"/>
    </source>
</evidence>
<dbReference type="InterPro" id="IPR043129">
    <property type="entry name" value="ATPase_NBD"/>
</dbReference>
<keyword evidence="5" id="KW-0547">Nucleotide-binding</keyword>
<dbReference type="EMBL" id="LS974202">
    <property type="protein sequence ID" value="SSC11769.1"/>
    <property type="molecule type" value="Genomic_DNA"/>
</dbReference>
<proteinExistence type="inferred from homology"/>
<comment type="similarity">
    <text evidence="1">Belongs to the ROK (NagC/XylR) family.</text>
</comment>
<dbReference type="Pfam" id="PF00480">
    <property type="entry name" value="ROK"/>
    <property type="match status" value="1"/>
</dbReference>
<keyword evidence="6" id="KW-0418">Kinase</keyword>
<dbReference type="InterPro" id="IPR004654">
    <property type="entry name" value="ROK_glcA"/>
</dbReference>
<evidence type="ECO:0000256" key="2">
    <source>
        <dbReference type="ARBA" id="ARBA00012323"/>
    </source>
</evidence>